<dbReference type="InterPro" id="IPR025110">
    <property type="entry name" value="AMP-bd_C"/>
</dbReference>
<dbReference type="Gene3D" id="3.40.50.12780">
    <property type="entry name" value="N-terminal domain of ligase-like"/>
    <property type="match status" value="1"/>
</dbReference>
<evidence type="ECO:0000259" key="5">
    <source>
        <dbReference type="Pfam" id="PF00501"/>
    </source>
</evidence>
<dbReference type="Gene3D" id="3.30.300.30">
    <property type="match status" value="1"/>
</dbReference>
<dbReference type="FunFam" id="3.30.300.30:FF:000007">
    <property type="entry name" value="4-coumarate--CoA ligase 2"/>
    <property type="match status" value="1"/>
</dbReference>
<dbReference type="Pfam" id="PF13193">
    <property type="entry name" value="AMP-binding_C"/>
    <property type="match status" value="1"/>
</dbReference>
<accession>A0AAN9XDR5</accession>
<dbReference type="PROSITE" id="PS00455">
    <property type="entry name" value="AMP_BINDING"/>
    <property type="match status" value="1"/>
</dbReference>
<dbReference type="InterPro" id="IPR045851">
    <property type="entry name" value="AMP-bd_C_sf"/>
</dbReference>
<name>A0AAN9XDR5_PSOTE</name>
<dbReference type="PANTHER" id="PTHR24096:SF405">
    <property type="entry name" value="4-COUMARATE:COA LIGASE-LIKE PROTEIN"/>
    <property type="match status" value="1"/>
</dbReference>
<evidence type="ECO:0008006" key="9">
    <source>
        <dbReference type="Google" id="ProtNLM"/>
    </source>
</evidence>
<dbReference type="Pfam" id="PF00501">
    <property type="entry name" value="AMP-binding"/>
    <property type="match status" value="1"/>
</dbReference>
<organism evidence="7 8">
    <name type="scientific">Psophocarpus tetragonolobus</name>
    <name type="common">Winged bean</name>
    <name type="synonym">Dolichos tetragonolobus</name>
    <dbReference type="NCBI Taxonomy" id="3891"/>
    <lineage>
        <taxon>Eukaryota</taxon>
        <taxon>Viridiplantae</taxon>
        <taxon>Streptophyta</taxon>
        <taxon>Embryophyta</taxon>
        <taxon>Tracheophyta</taxon>
        <taxon>Spermatophyta</taxon>
        <taxon>Magnoliopsida</taxon>
        <taxon>eudicotyledons</taxon>
        <taxon>Gunneridae</taxon>
        <taxon>Pentapetalae</taxon>
        <taxon>rosids</taxon>
        <taxon>fabids</taxon>
        <taxon>Fabales</taxon>
        <taxon>Fabaceae</taxon>
        <taxon>Papilionoideae</taxon>
        <taxon>50 kb inversion clade</taxon>
        <taxon>NPAAA clade</taxon>
        <taxon>indigoferoid/millettioid clade</taxon>
        <taxon>Phaseoleae</taxon>
        <taxon>Psophocarpus</taxon>
    </lineage>
</organism>
<dbReference type="GO" id="GO:0016405">
    <property type="term" value="F:CoA-ligase activity"/>
    <property type="evidence" value="ECO:0007669"/>
    <property type="project" value="TreeGrafter"/>
</dbReference>
<dbReference type="PANTHER" id="PTHR24096">
    <property type="entry name" value="LONG-CHAIN-FATTY-ACID--COA LIGASE"/>
    <property type="match status" value="1"/>
</dbReference>
<feature type="domain" description="AMP-dependent synthetase/ligase" evidence="5">
    <location>
        <begin position="77"/>
        <end position="444"/>
    </location>
</feature>
<evidence type="ECO:0000256" key="4">
    <source>
        <dbReference type="ARBA" id="ARBA00022840"/>
    </source>
</evidence>
<dbReference type="AlphaFoldDB" id="A0AAN9XDR5"/>
<dbReference type="GO" id="GO:0005524">
    <property type="term" value="F:ATP binding"/>
    <property type="evidence" value="ECO:0007669"/>
    <property type="project" value="UniProtKB-KW"/>
</dbReference>
<dbReference type="InterPro" id="IPR000873">
    <property type="entry name" value="AMP-dep_synth/lig_dom"/>
</dbReference>
<keyword evidence="4" id="KW-0067">ATP-binding</keyword>
<dbReference type="InterPro" id="IPR020845">
    <property type="entry name" value="AMP-binding_CS"/>
</dbReference>
<comment type="similarity">
    <text evidence="1">Belongs to the ATP-dependent AMP-binding enzyme family.</text>
</comment>
<dbReference type="EMBL" id="JAYMYS010000006">
    <property type="protein sequence ID" value="KAK7388497.1"/>
    <property type="molecule type" value="Genomic_DNA"/>
</dbReference>
<evidence type="ECO:0000256" key="3">
    <source>
        <dbReference type="ARBA" id="ARBA00022741"/>
    </source>
</evidence>
<reference evidence="7 8" key="1">
    <citation type="submission" date="2024-01" db="EMBL/GenBank/DDBJ databases">
        <title>The genomes of 5 underutilized Papilionoideae crops provide insights into root nodulation and disease resistanc.</title>
        <authorList>
            <person name="Jiang F."/>
        </authorList>
    </citation>
    <scope>NUCLEOTIDE SEQUENCE [LARGE SCALE GENOMIC DNA]</scope>
    <source>
        <strain evidence="7">DUOXIRENSHENG_FW03</strain>
        <tissue evidence="7">Leaves</tissue>
    </source>
</reference>
<proteinExistence type="inferred from homology"/>
<evidence type="ECO:0000259" key="6">
    <source>
        <dbReference type="Pfam" id="PF13193"/>
    </source>
</evidence>
<keyword evidence="2" id="KW-0436">Ligase</keyword>
<keyword evidence="8" id="KW-1185">Reference proteome</keyword>
<evidence type="ECO:0000313" key="7">
    <source>
        <dbReference type="EMBL" id="KAK7388497.1"/>
    </source>
</evidence>
<feature type="domain" description="AMP-binding enzyme C-terminal" evidence="6">
    <location>
        <begin position="495"/>
        <end position="570"/>
    </location>
</feature>
<gene>
    <name evidence="7" type="ORF">VNO78_23313</name>
</gene>
<dbReference type="InterPro" id="IPR042099">
    <property type="entry name" value="ANL_N_sf"/>
</dbReference>
<keyword evidence="3" id="KW-0547">Nucleotide-binding</keyword>
<comment type="caution">
    <text evidence="7">The sequence shown here is derived from an EMBL/GenBank/DDBJ whole genome shotgun (WGS) entry which is preliminary data.</text>
</comment>
<dbReference type="SUPFAM" id="SSF56801">
    <property type="entry name" value="Acetyl-CoA synthetase-like"/>
    <property type="match status" value="1"/>
</dbReference>
<protein>
    <recommendedName>
        <fullName evidence="9">4-coumarate--CoA ligase</fullName>
    </recommendedName>
</protein>
<sequence>MESCANNGHKNPPHLVIQASDIKEITLTSLRLSSKSATFGTPTKMAPQPEEQEFIFRSPLRDIPIPTHLPLHSYCFENLSKFEQRPCLIDGETGDILSYGEVELTTRRVAAGLHNMGILQGDVIMLVLRNCPQFALAFLGASHCGAVVTTANPFYTPAELAKQARATKTRVVITHAAYVEKVKSLAEESGVMVMCIEDSEEEGVLHFSALTNADETEAPDVKINPEDLVALPFSSGTSGLPKGVMLSHKNLVTTIAQLVDGENPHQYTHSEDVLLCVLPMFHIYALNSILLCGIRSGAAVLIVHKFEMNTLLDLIQKYRVTVASVVPPIVLSLVKSGEAHRYDLSSVRAVVTGAAPLGRDLQESLKARLPHATFGQGYGMTEAGPLTISMAFAKEPSKTKPGACGTVVRNAEMKIVDTQTGVSLPRNKPGEVCIRGTKVMKGYLNDPEATERTVDKEGWLHTGDIGFIDDDDELFIVDRLKELIKYKGFQVAPAELEAMLIANPNISEAAVVPMKDEAAGEIPVAFVVRSNGSEITEDEIKQYISKQVVFYKRIGRVFFTDSIPKAPSGKILRKVLTARLNEGLVVVN</sequence>
<evidence type="ECO:0000313" key="8">
    <source>
        <dbReference type="Proteomes" id="UP001386955"/>
    </source>
</evidence>
<evidence type="ECO:0000256" key="1">
    <source>
        <dbReference type="ARBA" id="ARBA00006432"/>
    </source>
</evidence>
<evidence type="ECO:0000256" key="2">
    <source>
        <dbReference type="ARBA" id="ARBA00022598"/>
    </source>
</evidence>
<dbReference type="Proteomes" id="UP001386955">
    <property type="component" value="Unassembled WGS sequence"/>
</dbReference>
<dbReference type="FunFam" id="3.40.50.12780:FF:000003">
    <property type="entry name" value="Long-chain-fatty-acid--CoA ligase FadD"/>
    <property type="match status" value="1"/>
</dbReference>
<dbReference type="CDD" id="cd05904">
    <property type="entry name" value="4CL"/>
    <property type="match status" value="1"/>
</dbReference>